<evidence type="ECO:0000256" key="1">
    <source>
        <dbReference type="ARBA" id="ARBA00004651"/>
    </source>
</evidence>
<evidence type="ECO:0000256" key="2">
    <source>
        <dbReference type="ARBA" id="ARBA00022475"/>
    </source>
</evidence>
<comment type="caution">
    <text evidence="9">The sequence shown here is derived from an EMBL/GenBank/DDBJ whole genome shotgun (WGS) entry which is preliminary data.</text>
</comment>
<dbReference type="PANTHER" id="PTHR34390">
    <property type="entry name" value="UPF0442 PROTEIN YJJB-RELATED"/>
    <property type="match status" value="1"/>
</dbReference>
<dbReference type="EMBL" id="AYYY01000061">
    <property type="protein sequence ID" value="KRM60784.1"/>
    <property type="molecule type" value="Genomic_DNA"/>
</dbReference>
<organism evidence="9 10">
    <name type="scientific">Paucilactobacillus vaccinostercus DSM 20634</name>
    <dbReference type="NCBI Taxonomy" id="1423813"/>
    <lineage>
        <taxon>Bacteria</taxon>
        <taxon>Bacillati</taxon>
        <taxon>Bacillota</taxon>
        <taxon>Bacilli</taxon>
        <taxon>Lactobacillales</taxon>
        <taxon>Lactobacillaceae</taxon>
        <taxon>Paucilactobacillus</taxon>
    </lineage>
</organism>
<dbReference type="PANTHER" id="PTHR34390:SF2">
    <property type="entry name" value="SUCCINATE TRANSPORTER SUBUNIT YJJP-RELATED"/>
    <property type="match status" value="1"/>
</dbReference>
<evidence type="ECO:0000256" key="5">
    <source>
        <dbReference type="ARBA" id="ARBA00023136"/>
    </source>
</evidence>
<keyword evidence="2" id="KW-1003">Cell membrane</keyword>
<dbReference type="Proteomes" id="UP000051733">
    <property type="component" value="Unassembled WGS sequence"/>
</dbReference>
<name>A0A0R2A1C6_9LACO</name>
<dbReference type="GO" id="GO:0005886">
    <property type="term" value="C:plasma membrane"/>
    <property type="evidence" value="ECO:0007669"/>
    <property type="project" value="UniProtKB-SubCell"/>
</dbReference>
<dbReference type="OrthoDB" id="9813917at2"/>
<comment type="similarity">
    <text evidence="6">Belongs to the ThrE exporter (TC 2.A.79) family.</text>
</comment>
<feature type="transmembrane region" description="Helical" evidence="7">
    <location>
        <begin position="224"/>
        <end position="248"/>
    </location>
</feature>
<dbReference type="RefSeq" id="WP_057780022.1">
    <property type="nucleotide sequence ID" value="NZ_AYYY01000061.1"/>
</dbReference>
<evidence type="ECO:0000256" key="7">
    <source>
        <dbReference type="SAM" id="Phobius"/>
    </source>
</evidence>
<dbReference type="AlphaFoldDB" id="A0A0R2A1C6"/>
<keyword evidence="4 7" id="KW-1133">Transmembrane helix</keyword>
<comment type="subcellular location">
    <subcellularLocation>
        <location evidence="1">Cell membrane</location>
        <topology evidence="1">Multi-pass membrane protein</topology>
    </subcellularLocation>
</comment>
<dbReference type="InterPro" id="IPR050539">
    <property type="entry name" value="ThrE_Dicarb/AminoAcid_Exp"/>
</dbReference>
<accession>A0A0R2A1C6</accession>
<dbReference type="InterPro" id="IPR010619">
    <property type="entry name" value="ThrE-like_N"/>
</dbReference>
<dbReference type="GO" id="GO:0015744">
    <property type="term" value="P:succinate transport"/>
    <property type="evidence" value="ECO:0007669"/>
    <property type="project" value="TreeGrafter"/>
</dbReference>
<feature type="transmembrane region" description="Helical" evidence="7">
    <location>
        <begin position="140"/>
        <end position="158"/>
    </location>
</feature>
<feature type="domain" description="Threonine/serine exporter-like N-terminal" evidence="8">
    <location>
        <begin position="11"/>
        <end position="246"/>
    </location>
</feature>
<evidence type="ECO:0000259" key="8">
    <source>
        <dbReference type="Pfam" id="PF06738"/>
    </source>
</evidence>
<gene>
    <name evidence="9" type="ORF">FC26_GL000266</name>
</gene>
<feature type="transmembrane region" description="Helical" evidence="7">
    <location>
        <begin position="194"/>
        <end position="212"/>
    </location>
</feature>
<evidence type="ECO:0000313" key="10">
    <source>
        <dbReference type="Proteomes" id="UP000051733"/>
    </source>
</evidence>
<evidence type="ECO:0000313" key="9">
    <source>
        <dbReference type="EMBL" id="KRM60784.1"/>
    </source>
</evidence>
<evidence type="ECO:0000256" key="3">
    <source>
        <dbReference type="ARBA" id="ARBA00022692"/>
    </source>
</evidence>
<feature type="transmembrane region" description="Helical" evidence="7">
    <location>
        <begin position="165"/>
        <end position="188"/>
    </location>
</feature>
<evidence type="ECO:0000256" key="4">
    <source>
        <dbReference type="ARBA" id="ARBA00022989"/>
    </source>
</evidence>
<dbReference type="STRING" id="1423813.FC26_GL000266"/>
<dbReference type="PATRIC" id="fig|1423813.3.peg.274"/>
<reference evidence="9 10" key="1">
    <citation type="journal article" date="2015" name="Genome Announc.">
        <title>Expanding the biotechnology potential of lactobacilli through comparative genomics of 213 strains and associated genera.</title>
        <authorList>
            <person name="Sun Z."/>
            <person name="Harris H.M."/>
            <person name="McCann A."/>
            <person name="Guo C."/>
            <person name="Argimon S."/>
            <person name="Zhang W."/>
            <person name="Yang X."/>
            <person name="Jeffery I.B."/>
            <person name="Cooney J.C."/>
            <person name="Kagawa T.F."/>
            <person name="Liu W."/>
            <person name="Song Y."/>
            <person name="Salvetti E."/>
            <person name="Wrobel A."/>
            <person name="Rasinkangas P."/>
            <person name="Parkhill J."/>
            <person name="Rea M.C."/>
            <person name="O'Sullivan O."/>
            <person name="Ritari J."/>
            <person name="Douillard F.P."/>
            <person name="Paul Ross R."/>
            <person name="Yang R."/>
            <person name="Briner A.E."/>
            <person name="Felis G.E."/>
            <person name="de Vos W.M."/>
            <person name="Barrangou R."/>
            <person name="Klaenhammer T.R."/>
            <person name="Caufield P.W."/>
            <person name="Cui Y."/>
            <person name="Zhang H."/>
            <person name="O'Toole P.W."/>
        </authorList>
    </citation>
    <scope>NUCLEOTIDE SEQUENCE [LARGE SCALE GENOMIC DNA]</scope>
    <source>
        <strain evidence="9 10">DSM 20634</strain>
    </source>
</reference>
<dbReference type="GO" id="GO:0022857">
    <property type="term" value="F:transmembrane transporter activity"/>
    <property type="evidence" value="ECO:0007669"/>
    <property type="project" value="InterPro"/>
</dbReference>
<keyword evidence="3 7" id="KW-0812">Transmembrane</keyword>
<evidence type="ECO:0000256" key="6">
    <source>
        <dbReference type="ARBA" id="ARBA00034125"/>
    </source>
</evidence>
<keyword evidence="10" id="KW-1185">Reference proteome</keyword>
<keyword evidence="5 7" id="KW-0472">Membrane</keyword>
<sequence>MPATIQTDIIDLCGTVGKILLENGAETPRVETTVEYIGKAAGIDLSCHATMTAIFVDSNSDPTTHLVKVRTGDFNLQKVDEINTLSRRFTNHQINYDQLKAGVTAIDQRVIDFSWWQKILGAGLVSVAPMLLFQATWSDLGLALIVGICGYLATQWIGRHSQTPYIGVGVGGLVIGCLAVGLQLSGLANSADNIIVSALMPLVPGVAVTNSLREIIGKHTISGLVRAVDAVMVAGAIGAGVIVGGALARLLMGGA</sequence>
<proteinExistence type="inferred from homology"/>
<protein>
    <recommendedName>
        <fullName evidence="8">Threonine/serine exporter-like N-terminal domain-containing protein</fullName>
    </recommendedName>
</protein>
<dbReference type="Pfam" id="PF06738">
    <property type="entry name" value="ThrE"/>
    <property type="match status" value="1"/>
</dbReference>